<dbReference type="InterPro" id="IPR024660">
    <property type="entry name" value="UCS_central_dom"/>
</dbReference>
<name>A0A9N9GKI5_9GLOM</name>
<dbReference type="SUPFAM" id="SSF48371">
    <property type="entry name" value="ARM repeat"/>
    <property type="match status" value="1"/>
</dbReference>
<accession>A0A9N9GKI5</accession>
<feature type="non-terminal residue" evidence="4">
    <location>
        <position position="264"/>
    </location>
</feature>
<comment type="caution">
    <text evidence="4">The sequence shown here is derived from an EMBL/GenBank/DDBJ whole genome shotgun (WGS) entry which is preliminary data.</text>
</comment>
<keyword evidence="2" id="KW-0963">Cytoplasm</keyword>
<dbReference type="InterPro" id="IPR011989">
    <property type="entry name" value="ARM-like"/>
</dbReference>
<dbReference type="EMBL" id="CAJVPS010005205">
    <property type="protein sequence ID" value="CAG8612514.1"/>
    <property type="molecule type" value="Genomic_DNA"/>
</dbReference>
<organism evidence="4 5">
    <name type="scientific">Ambispora leptoticha</name>
    <dbReference type="NCBI Taxonomy" id="144679"/>
    <lineage>
        <taxon>Eukaryota</taxon>
        <taxon>Fungi</taxon>
        <taxon>Fungi incertae sedis</taxon>
        <taxon>Mucoromycota</taxon>
        <taxon>Glomeromycotina</taxon>
        <taxon>Glomeromycetes</taxon>
        <taxon>Archaeosporales</taxon>
        <taxon>Ambisporaceae</taxon>
        <taxon>Ambispora</taxon>
    </lineage>
</organism>
<dbReference type="GO" id="GO:0051879">
    <property type="term" value="F:Hsp90 protein binding"/>
    <property type="evidence" value="ECO:0007669"/>
    <property type="project" value="TreeGrafter"/>
</dbReference>
<dbReference type="PANTHER" id="PTHR45994:SF1">
    <property type="entry name" value="FI21225P1"/>
    <property type="match status" value="1"/>
</dbReference>
<gene>
    <name evidence="4" type="ORF">ALEPTO_LOCUS8624</name>
</gene>
<dbReference type="AlphaFoldDB" id="A0A9N9GKI5"/>
<sequence length="264" mass="29380">MESVDLSTQELNTLLKSIVEDKDNTVSIEFIKSEKFVQLLRAFGYSGKESIKPISLVILTKLCENANVKELFTQISSKLIRKWLESTEQQDKLCSYSALSAVLQANNEIGASILSQDGLVEETMDCVEFETEQVQIAIADVLSHACSQKACRALVATHCHDYLSTVMTTNKNEKLKAAAAVTLTKILLDEKTSKAVDQVAGDSVQLTELFQKMVLNDESDISVRLNAVEGLTYASMKPKVKEMITYHPTLLKRLFTFVKDSEKT</sequence>
<evidence type="ECO:0000313" key="4">
    <source>
        <dbReference type="EMBL" id="CAG8612514.1"/>
    </source>
</evidence>
<feature type="domain" description="UNC-45/Cro1/She4 central" evidence="3">
    <location>
        <begin position="39"/>
        <end position="186"/>
    </location>
</feature>
<evidence type="ECO:0000256" key="1">
    <source>
        <dbReference type="ARBA" id="ARBA00004496"/>
    </source>
</evidence>
<evidence type="ECO:0000313" key="5">
    <source>
        <dbReference type="Proteomes" id="UP000789508"/>
    </source>
</evidence>
<reference evidence="4" key="1">
    <citation type="submission" date="2021-06" db="EMBL/GenBank/DDBJ databases">
        <authorList>
            <person name="Kallberg Y."/>
            <person name="Tangrot J."/>
            <person name="Rosling A."/>
        </authorList>
    </citation>
    <scope>NUCLEOTIDE SEQUENCE</scope>
    <source>
        <strain evidence="4">FL130A</strain>
    </source>
</reference>
<proteinExistence type="predicted"/>
<keyword evidence="5" id="KW-1185">Reference proteome</keyword>
<evidence type="ECO:0000256" key="2">
    <source>
        <dbReference type="ARBA" id="ARBA00022490"/>
    </source>
</evidence>
<evidence type="ECO:0000259" key="3">
    <source>
        <dbReference type="Pfam" id="PF11701"/>
    </source>
</evidence>
<dbReference type="GO" id="GO:0005737">
    <property type="term" value="C:cytoplasm"/>
    <property type="evidence" value="ECO:0007669"/>
    <property type="project" value="UniProtKB-SubCell"/>
</dbReference>
<dbReference type="Pfam" id="PF11701">
    <property type="entry name" value="UNC45-central"/>
    <property type="match status" value="1"/>
</dbReference>
<comment type="subcellular location">
    <subcellularLocation>
        <location evidence="1">Cytoplasm</location>
    </subcellularLocation>
</comment>
<dbReference type="PANTHER" id="PTHR45994">
    <property type="entry name" value="FI21225P1"/>
    <property type="match status" value="1"/>
</dbReference>
<dbReference type="InterPro" id="IPR016024">
    <property type="entry name" value="ARM-type_fold"/>
</dbReference>
<dbReference type="Proteomes" id="UP000789508">
    <property type="component" value="Unassembled WGS sequence"/>
</dbReference>
<protein>
    <submittedName>
        <fullName evidence="4">8595_t:CDS:1</fullName>
    </submittedName>
</protein>
<dbReference type="OrthoDB" id="199930at2759"/>
<dbReference type="Gene3D" id="1.25.10.10">
    <property type="entry name" value="Leucine-rich Repeat Variant"/>
    <property type="match status" value="2"/>
</dbReference>